<dbReference type="PANTHER" id="PTHR11365:SF23">
    <property type="entry name" value="HYPOTHETICAL 5-OXOPROLINASE (EUROFUNG)-RELATED"/>
    <property type="match status" value="1"/>
</dbReference>
<feature type="compositionally biased region" description="Low complexity" evidence="1">
    <location>
        <begin position="614"/>
        <end position="624"/>
    </location>
</feature>
<dbReference type="InterPro" id="IPR002821">
    <property type="entry name" value="Hydantoinase_A"/>
</dbReference>
<reference evidence="5 6" key="1">
    <citation type="submission" date="2016-10" db="EMBL/GenBank/DDBJ databases">
        <authorList>
            <person name="Varghese N."/>
            <person name="Submissions S."/>
        </authorList>
    </citation>
    <scope>NUCLEOTIDE SEQUENCE [LARGE SCALE GENOMIC DNA]</scope>
    <source>
        <strain evidence="5 6">DSM 18839</strain>
    </source>
</reference>
<evidence type="ECO:0000259" key="3">
    <source>
        <dbReference type="Pfam" id="PF05378"/>
    </source>
</evidence>
<dbReference type="InterPro" id="IPR045079">
    <property type="entry name" value="Oxoprolinase-like"/>
</dbReference>
<dbReference type="Pfam" id="PF05378">
    <property type="entry name" value="Hydant_A_N"/>
    <property type="match status" value="1"/>
</dbReference>
<dbReference type="InterPro" id="IPR008040">
    <property type="entry name" value="Hydant_A_N"/>
</dbReference>
<dbReference type="PANTHER" id="PTHR11365">
    <property type="entry name" value="5-OXOPROLINASE RELATED"/>
    <property type="match status" value="1"/>
</dbReference>
<keyword evidence="6" id="KW-1185">Reference proteome</keyword>
<dbReference type="Pfam" id="PF01968">
    <property type="entry name" value="Hydantoinase_A"/>
    <property type="match status" value="1"/>
</dbReference>
<sequence>MTTQDTMTYRIGIDIGGTFTDLVAVDDAGTVTFAKTPSTPEDQSIGLLNGLEKLAGMLDLSRADLLAKTERIVHGMTVATNALLERKGAKLALLTTEGHRDVLEMREGLKPDRYNLRLPRQEALVPRHLRLGVKERMRHDGSVEAPLDDASLAAAIETLKAEKVESVAVCYLHSYANDAHERATAEAIRAALPDAYVCVSADVLPQIKEYERVSTTVVNGYVGPALQRYLRRLEARLDEAGYRNATLIVLSHGGVAPISEAIRSAVATVLSGPAGGLAGARHAAELTGVENLIPFDMGGTSSDISLVDAGEIALASNRAIAGERIALPSLDIVTLGAGGGSIARVDGAGLLQVGPHSAGAVPGPVCYGRGGTEPTVTDSNVVLGYLDPSGFLGGADKLDRSGAEAALTRLGETLGVSMVEAAAGVHRVVNTQMAEGIRLATVRRGVDPRRFALFGFGGAAGLHVTGLARMLDLQRVIVPRVASVLSAWGMLTTDLRYETIRTHIGDTEGLQADAVRALFRGMEKEGRDYLSSWFDGAVTTSRSADMRYGEQVYEIDVPLDELDLDAPDVLDRLKAMFEARHEALYTYSLPDRAPVLVNAKVAAIGQLPAPPQEPEAQGGAPAEPTGTRPIYLDGWVDAPIYGFDDLTPGQEVPGPAIVEASTTTVLLRAGDVATCTPRRWLDIKVGA</sequence>
<organism evidence="5 6">
    <name type="scientific">Thalassobaculum litoreum DSM 18839</name>
    <dbReference type="NCBI Taxonomy" id="1123362"/>
    <lineage>
        <taxon>Bacteria</taxon>
        <taxon>Pseudomonadati</taxon>
        <taxon>Pseudomonadota</taxon>
        <taxon>Alphaproteobacteria</taxon>
        <taxon>Rhodospirillales</taxon>
        <taxon>Thalassobaculaceae</taxon>
        <taxon>Thalassobaculum</taxon>
    </lineage>
</organism>
<comment type="caution">
    <text evidence="5">The sequence shown here is derived from an EMBL/GenBank/DDBJ whole genome shotgun (WGS) entry which is preliminary data.</text>
</comment>
<dbReference type="Proteomes" id="UP000198615">
    <property type="component" value="Unassembled WGS sequence"/>
</dbReference>
<dbReference type="EMBL" id="FNBW01000013">
    <property type="protein sequence ID" value="SDG26385.1"/>
    <property type="molecule type" value="Genomic_DNA"/>
</dbReference>
<dbReference type="AlphaFoldDB" id="A0A8G2BKM6"/>
<protein>
    <submittedName>
        <fullName evidence="5">N-methylhydantoinase A</fullName>
    </submittedName>
</protein>
<proteinExistence type="predicted"/>
<dbReference type="Gene3D" id="3.30.420.40">
    <property type="match status" value="1"/>
</dbReference>
<feature type="region of interest" description="Disordered" evidence="1">
    <location>
        <begin position="608"/>
        <end position="627"/>
    </location>
</feature>
<dbReference type="InterPro" id="IPR049517">
    <property type="entry name" value="ACX-like_C"/>
</dbReference>
<evidence type="ECO:0000259" key="2">
    <source>
        <dbReference type="Pfam" id="PF01968"/>
    </source>
</evidence>
<dbReference type="GO" id="GO:0017168">
    <property type="term" value="F:5-oxoprolinase (ATP-hydrolyzing) activity"/>
    <property type="evidence" value="ECO:0007669"/>
    <property type="project" value="TreeGrafter"/>
</dbReference>
<dbReference type="RefSeq" id="WP_245702060.1">
    <property type="nucleotide sequence ID" value="NZ_FNBW01000013.1"/>
</dbReference>
<gene>
    <name evidence="5" type="ORF">SAMN05660686_03827</name>
</gene>
<evidence type="ECO:0000259" key="4">
    <source>
        <dbReference type="Pfam" id="PF19278"/>
    </source>
</evidence>
<dbReference type="InterPro" id="IPR043129">
    <property type="entry name" value="ATPase_NBD"/>
</dbReference>
<feature type="domain" description="Acetophenone carboxylase-like C-terminal" evidence="4">
    <location>
        <begin position="537"/>
        <end position="681"/>
    </location>
</feature>
<name>A0A8G2BKM6_9PROT</name>
<feature type="domain" description="Hydantoinase/oxoprolinase N-terminal" evidence="3">
    <location>
        <begin position="10"/>
        <end position="190"/>
    </location>
</feature>
<evidence type="ECO:0000256" key="1">
    <source>
        <dbReference type="SAM" id="MobiDB-lite"/>
    </source>
</evidence>
<feature type="domain" description="Hydantoinase A/oxoprolinase" evidence="2">
    <location>
        <begin position="212"/>
        <end position="498"/>
    </location>
</feature>
<evidence type="ECO:0000313" key="6">
    <source>
        <dbReference type="Proteomes" id="UP000198615"/>
    </source>
</evidence>
<dbReference type="Pfam" id="PF19278">
    <property type="entry name" value="Hydant_A_C"/>
    <property type="match status" value="1"/>
</dbReference>
<dbReference type="GO" id="GO:0005829">
    <property type="term" value="C:cytosol"/>
    <property type="evidence" value="ECO:0007669"/>
    <property type="project" value="TreeGrafter"/>
</dbReference>
<dbReference type="SUPFAM" id="SSF53067">
    <property type="entry name" value="Actin-like ATPase domain"/>
    <property type="match status" value="1"/>
</dbReference>
<evidence type="ECO:0000313" key="5">
    <source>
        <dbReference type="EMBL" id="SDG26385.1"/>
    </source>
</evidence>
<dbReference type="GO" id="GO:0006749">
    <property type="term" value="P:glutathione metabolic process"/>
    <property type="evidence" value="ECO:0007669"/>
    <property type="project" value="TreeGrafter"/>
</dbReference>
<accession>A0A8G2BKM6</accession>